<keyword evidence="2" id="KW-0521">NADP</keyword>
<dbReference type="SUPFAM" id="SSF48179">
    <property type="entry name" value="6-phosphogluconate dehydrogenase C-terminal domain-like"/>
    <property type="match status" value="1"/>
</dbReference>
<feature type="domain" description="Pyrroline-5-carboxylate reductase catalytic N-terminal" evidence="4">
    <location>
        <begin position="7"/>
        <end position="97"/>
    </location>
</feature>
<dbReference type="PROSITE" id="PS00521">
    <property type="entry name" value="P5CR"/>
    <property type="match status" value="1"/>
</dbReference>
<evidence type="ECO:0000313" key="6">
    <source>
        <dbReference type="EMBL" id="CAB4779700.1"/>
    </source>
</evidence>
<dbReference type="PANTHER" id="PTHR11645:SF0">
    <property type="entry name" value="PYRROLINE-5-CARBOXYLATE REDUCTASE 3"/>
    <property type="match status" value="1"/>
</dbReference>
<dbReference type="HAMAP" id="MF_01925">
    <property type="entry name" value="P5C_reductase"/>
    <property type="match status" value="1"/>
</dbReference>
<dbReference type="PIRSF" id="PIRSF000193">
    <property type="entry name" value="Pyrrol-5-carb_rd"/>
    <property type="match status" value="1"/>
</dbReference>
<dbReference type="Gene3D" id="1.10.3730.10">
    <property type="entry name" value="ProC C-terminal domain-like"/>
    <property type="match status" value="1"/>
</dbReference>
<dbReference type="Gene3D" id="3.40.50.720">
    <property type="entry name" value="NAD(P)-binding Rossmann-like Domain"/>
    <property type="match status" value="1"/>
</dbReference>
<dbReference type="GO" id="GO:0055129">
    <property type="term" value="P:L-proline biosynthetic process"/>
    <property type="evidence" value="ECO:0007669"/>
    <property type="project" value="TreeGrafter"/>
</dbReference>
<evidence type="ECO:0000256" key="1">
    <source>
        <dbReference type="ARBA" id="ARBA00005525"/>
    </source>
</evidence>
<gene>
    <name evidence="6" type="ORF">UFOPK2958_00443</name>
</gene>
<dbReference type="FunFam" id="1.10.3730.10:FF:000001">
    <property type="entry name" value="Pyrroline-5-carboxylate reductase"/>
    <property type="match status" value="1"/>
</dbReference>
<dbReference type="Pfam" id="PF14748">
    <property type="entry name" value="P5CR_dimer"/>
    <property type="match status" value="1"/>
</dbReference>
<organism evidence="6">
    <name type="scientific">freshwater metagenome</name>
    <dbReference type="NCBI Taxonomy" id="449393"/>
    <lineage>
        <taxon>unclassified sequences</taxon>
        <taxon>metagenomes</taxon>
        <taxon>ecological metagenomes</taxon>
    </lineage>
</organism>
<evidence type="ECO:0000259" key="4">
    <source>
        <dbReference type="Pfam" id="PF03807"/>
    </source>
</evidence>
<dbReference type="SUPFAM" id="SSF51735">
    <property type="entry name" value="NAD(P)-binding Rossmann-fold domains"/>
    <property type="match status" value="1"/>
</dbReference>
<protein>
    <submittedName>
        <fullName evidence="6">Unannotated protein</fullName>
    </submittedName>
</protein>
<dbReference type="InterPro" id="IPR008927">
    <property type="entry name" value="6-PGluconate_DH-like_C_sf"/>
</dbReference>
<comment type="similarity">
    <text evidence="1">Belongs to the pyrroline-5-carboxylate reductase family.</text>
</comment>
<dbReference type="EMBL" id="CAFAAB010000035">
    <property type="protein sequence ID" value="CAB4779700.1"/>
    <property type="molecule type" value="Genomic_DNA"/>
</dbReference>
<dbReference type="NCBIfam" id="TIGR00112">
    <property type="entry name" value="proC"/>
    <property type="match status" value="1"/>
</dbReference>
<dbReference type="InterPro" id="IPR028939">
    <property type="entry name" value="P5C_Rdtase_cat_N"/>
</dbReference>
<evidence type="ECO:0000256" key="2">
    <source>
        <dbReference type="ARBA" id="ARBA00022857"/>
    </source>
</evidence>
<evidence type="ECO:0000259" key="5">
    <source>
        <dbReference type="Pfam" id="PF14748"/>
    </source>
</evidence>
<dbReference type="Pfam" id="PF03807">
    <property type="entry name" value="F420_oxidored"/>
    <property type="match status" value="1"/>
</dbReference>
<feature type="domain" description="Pyrroline-5-carboxylate reductase dimerisation" evidence="5">
    <location>
        <begin position="163"/>
        <end position="267"/>
    </location>
</feature>
<dbReference type="InterPro" id="IPR000304">
    <property type="entry name" value="Pyrroline-COOH_reductase"/>
</dbReference>
<accession>A0A6J6W5W5</accession>
<dbReference type="InterPro" id="IPR029036">
    <property type="entry name" value="P5CR_dimer"/>
</dbReference>
<keyword evidence="3" id="KW-0560">Oxidoreductase</keyword>
<sequence length="269" mass="27672">MAFDLIIVGGGRMGGALAKGLIAAGWCTPDRLAIIESAVQTRNELTAELPGVTVLASLELEHVDPEVTSAILAVKPDQAEGAARLIGAVGIRRVLSVVAGLSTKRIEATLPNGAAVIRSMPNTPVLVGKGVSAISGGDFATKDDLDWATSVLGAVGIVVRVSEKHMDTVTGLSGPMPAYLYMVVEALVEAGVHQGLTREVSRQLVIGTFEGSAALLAASDSTPEELRSQVTSPGGTTAAGLRMLEARAVRAAFLEAVAAASERSRQLGR</sequence>
<proteinExistence type="inferred from homology"/>
<evidence type="ECO:0000256" key="3">
    <source>
        <dbReference type="ARBA" id="ARBA00023002"/>
    </source>
</evidence>
<dbReference type="AlphaFoldDB" id="A0A6J6W5W5"/>
<dbReference type="InterPro" id="IPR036291">
    <property type="entry name" value="NAD(P)-bd_dom_sf"/>
</dbReference>
<name>A0A6J6W5W5_9ZZZZ</name>
<dbReference type="PANTHER" id="PTHR11645">
    <property type="entry name" value="PYRROLINE-5-CARBOXYLATE REDUCTASE"/>
    <property type="match status" value="1"/>
</dbReference>
<dbReference type="InterPro" id="IPR053790">
    <property type="entry name" value="P5CR-like_CS"/>
</dbReference>
<dbReference type="GO" id="GO:0004735">
    <property type="term" value="F:pyrroline-5-carboxylate reductase activity"/>
    <property type="evidence" value="ECO:0007669"/>
    <property type="project" value="InterPro"/>
</dbReference>
<reference evidence="6" key="1">
    <citation type="submission" date="2020-05" db="EMBL/GenBank/DDBJ databases">
        <authorList>
            <person name="Chiriac C."/>
            <person name="Salcher M."/>
            <person name="Ghai R."/>
            <person name="Kavagutti S V."/>
        </authorList>
    </citation>
    <scope>NUCLEOTIDE SEQUENCE</scope>
</reference>